<name>A0A4Y8PHI2_9BACT</name>
<protein>
    <submittedName>
        <fullName evidence="6">Methyltransferase</fullName>
    </submittedName>
</protein>
<dbReference type="InterPro" id="IPR029063">
    <property type="entry name" value="SAM-dependent_MTases_sf"/>
</dbReference>
<keyword evidence="7" id="KW-1185">Reference proteome</keyword>
<gene>
    <name evidence="6" type="ORF">A7Q10_00130</name>
</gene>
<evidence type="ECO:0000256" key="4">
    <source>
        <dbReference type="SAM" id="Phobius"/>
    </source>
</evidence>
<feature type="transmembrane region" description="Helical" evidence="4">
    <location>
        <begin position="137"/>
        <end position="156"/>
    </location>
</feature>
<dbReference type="RefSeq" id="WP_134438903.1">
    <property type="nucleotide sequence ID" value="NZ_CP065957.1"/>
</dbReference>
<keyword evidence="4" id="KW-1133">Transmembrane helix</keyword>
<organism evidence="6 7">
    <name type="scientific">Methylacidiphilum caldifontis</name>
    <dbReference type="NCBI Taxonomy" id="2795386"/>
    <lineage>
        <taxon>Bacteria</taxon>
        <taxon>Pseudomonadati</taxon>
        <taxon>Verrucomicrobiota</taxon>
        <taxon>Methylacidiphilae</taxon>
        <taxon>Methylacidiphilales</taxon>
        <taxon>Methylacidiphilaceae</taxon>
        <taxon>Methylacidiphilum (ex Ratnadevi et al. 2023)</taxon>
    </lineage>
</organism>
<evidence type="ECO:0000313" key="7">
    <source>
        <dbReference type="Proteomes" id="UP000297713"/>
    </source>
</evidence>
<dbReference type="PANTHER" id="PTHR43042">
    <property type="entry name" value="SAM-DEPENDENT METHYLTRANSFERASE"/>
    <property type="match status" value="1"/>
</dbReference>
<dbReference type="InterPro" id="IPR019614">
    <property type="entry name" value="SAM-dep_methyl-trfase"/>
</dbReference>
<dbReference type="GO" id="GO:0032259">
    <property type="term" value="P:methylation"/>
    <property type="evidence" value="ECO:0007669"/>
    <property type="project" value="UniProtKB-KW"/>
</dbReference>
<feature type="domain" description="S-adenosylmethionine-dependent methyltransferase" evidence="5">
    <location>
        <begin position="55"/>
        <end position="259"/>
    </location>
</feature>
<keyword evidence="4" id="KW-0812">Transmembrane</keyword>
<dbReference type="SUPFAM" id="SSF53335">
    <property type="entry name" value="S-adenosyl-L-methionine-dependent methyltransferases"/>
    <property type="match status" value="1"/>
</dbReference>
<evidence type="ECO:0000256" key="2">
    <source>
        <dbReference type="ARBA" id="ARBA00022679"/>
    </source>
</evidence>
<comment type="caution">
    <text evidence="6">The sequence shown here is derived from an EMBL/GenBank/DDBJ whole genome shotgun (WGS) entry which is preliminary data.</text>
</comment>
<sequence length="306" mass="35275">MWIDPKIIKSFEQSATDIHRVYSSPLGWIERYGQDFVLVLNEEKQKERLLEDLLSWCCSQGFACKRVFLKKRYAKNEKSLSNRLHLIHGRSDLPMRTVCRENGLLYSIRFDQGGSAGLFMDQRQNRMFLRKRKVDRLLNLFAFSCSFGLCAALGGAESWNVDLSQGCLEWGKDNFRLNGLDPAAHKFWAMDVREALKIFTKKGIIFDHVVIDPPTFSYGKDSGEFSIVRDLDSLLEKVFGLCSKQKATLFLSTNYKRWNTKDLFLKAKRVAWAKSIRVNFLHYPVSLPDIPQNELPASCWIEVGSP</sequence>
<dbReference type="Proteomes" id="UP000297713">
    <property type="component" value="Unassembled WGS sequence"/>
</dbReference>
<dbReference type="GO" id="GO:0008168">
    <property type="term" value="F:methyltransferase activity"/>
    <property type="evidence" value="ECO:0007669"/>
    <property type="project" value="UniProtKB-KW"/>
</dbReference>
<keyword evidence="4" id="KW-0472">Membrane</keyword>
<keyword evidence="2 6" id="KW-0808">Transferase</keyword>
<accession>A0A4Y8PHI2</accession>
<dbReference type="EMBL" id="LXQC01000001">
    <property type="protein sequence ID" value="TFE73425.1"/>
    <property type="molecule type" value="Genomic_DNA"/>
</dbReference>
<evidence type="ECO:0000256" key="1">
    <source>
        <dbReference type="ARBA" id="ARBA00022603"/>
    </source>
</evidence>
<evidence type="ECO:0000259" key="5">
    <source>
        <dbReference type="Pfam" id="PF10672"/>
    </source>
</evidence>
<dbReference type="PANTHER" id="PTHR43042:SF3">
    <property type="entry name" value="RIBOSOMAL RNA LARGE SUBUNIT METHYLTRANSFERASE YWBD-RELATED"/>
    <property type="match status" value="1"/>
</dbReference>
<proteinExistence type="predicted"/>
<keyword evidence="1 6" id="KW-0489">Methyltransferase</keyword>
<dbReference type="OrthoDB" id="9805492at2"/>
<evidence type="ECO:0000313" key="6">
    <source>
        <dbReference type="EMBL" id="TFE73425.1"/>
    </source>
</evidence>
<dbReference type="Pfam" id="PF10672">
    <property type="entry name" value="Methyltrans_SAM"/>
    <property type="match status" value="1"/>
</dbReference>
<reference evidence="6 7" key="1">
    <citation type="submission" date="2016-05" db="EMBL/GenBank/DDBJ databases">
        <title>Diversity and Homogeneity among Thermoacidophilic Verrucomicrobia Methanotrophs Linked with Geographical Origin.</title>
        <authorList>
            <person name="Erikstad H.-A."/>
            <person name="Smestad N.B."/>
            <person name="Ceballos R.M."/>
            <person name="Birkeland N.-K."/>
        </authorList>
    </citation>
    <scope>NUCLEOTIDE SEQUENCE [LARGE SCALE GENOMIC DNA]</scope>
    <source>
        <strain evidence="6 7">Phi</strain>
    </source>
</reference>
<dbReference type="AlphaFoldDB" id="A0A4Y8PHI2"/>
<dbReference type="Gene3D" id="3.40.50.150">
    <property type="entry name" value="Vaccinia Virus protein VP39"/>
    <property type="match status" value="1"/>
</dbReference>
<evidence type="ECO:0000256" key="3">
    <source>
        <dbReference type="ARBA" id="ARBA00022691"/>
    </source>
</evidence>
<keyword evidence="3" id="KW-0949">S-adenosyl-L-methionine</keyword>